<proteinExistence type="predicted"/>
<evidence type="ECO:0000313" key="3">
    <source>
        <dbReference type="Proteomes" id="UP000751190"/>
    </source>
</evidence>
<dbReference type="Proteomes" id="UP000751190">
    <property type="component" value="Unassembled WGS sequence"/>
</dbReference>
<sequence length="126" mass="13301">MRVFALILSALALRASALVQPASRVAVRSSTTCAHAAPGVLPTEASTRRDALRHALALPLAAAAIPGAALAKYAPGSKEEKAYNDCLSLCAYYCMKPKGQFTKSRTECLTECKPICKADAKSKFEG</sequence>
<dbReference type="OrthoDB" id="43861at2759"/>
<dbReference type="EMBL" id="JAGTXO010000012">
    <property type="protein sequence ID" value="KAG8464695.1"/>
    <property type="molecule type" value="Genomic_DNA"/>
</dbReference>
<feature type="signal peptide" evidence="1">
    <location>
        <begin position="1"/>
        <end position="17"/>
    </location>
</feature>
<organism evidence="2 3">
    <name type="scientific">Diacronema lutheri</name>
    <name type="common">Unicellular marine alga</name>
    <name type="synonym">Monochrysis lutheri</name>
    <dbReference type="NCBI Taxonomy" id="2081491"/>
    <lineage>
        <taxon>Eukaryota</taxon>
        <taxon>Haptista</taxon>
        <taxon>Haptophyta</taxon>
        <taxon>Pavlovophyceae</taxon>
        <taxon>Pavlovales</taxon>
        <taxon>Pavlovaceae</taxon>
        <taxon>Diacronema</taxon>
    </lineage>
</organism>
<reference evidence="2" key="1">
    <citation type="submission" date="2021-05" db="EMBL/GenBank/DDBJ databases">
        <title>The genome of the haptophyte Pavlova lutheri (Diacronema luteri, Pavlovales) - a model for lipid biosynthesis in eukaryotic algae.</title>
        <authorList>
            <person name="Hulatt C.J."/>
            <person name="Posewitz M.C."/>
        </authorList>
    </citation>
    <scope>NUCLEOTIDE SEQUENCE</scope>
    <source>
        <strain evidence="2">NIVA-4/92</strain>
    </source>
</reference>
<gene>
    <name evidence="2" type="ORF">KFE25_010063</name>
</gene>
<feature type="chain" id="PRO_5035252694" evidence="1">
    <location>
        <begin position="18"/>
        <end position="126"/>
    </location>
</feature>
<keyword evidence="1" id="KW-0732">Signal</keyword>
<keyword evidence="3" id="KW-1185">Reference proteome</keyword>
<evidence type="ECO:0000313" key="2">
    <source>
        <dbReference type="EMBL" id="KAG8464695.1"/>
    </source>
</evidence>
<evidence type="ECO:0000256" key="1">
    <source>
        <dbReference type="SAM" id="SignalP"/>
    </source>
</evidence>
<protein>
    <submittedName>
        <fullName evidence="2">Uncharacterized protein</fullName>
    </submittedName>
</protein>
<dbReference type="AlphaFoldDB" id="A0A8J5XSM1"/>
<comment type="caution">
    <text evidence="2">The sequence shown here is derived from an EMBL/GenBank/DDBJ whole genome shotgun (WGS) entry which is preliminary data.</text>
</comment>
<accession>A0A8J5XSM1</accession>
<name>A0A8J5XSM1_DIALT</name>